<dbReference type="GO" id="GO:0004519">
    <property type="term" value="F:endonuclease activity"/>
    <property type="evidence" value="ECO:0007669"/>
    <property type="project" value="UniProtKB-KW"/>
</dbReference>
<dbReference type="InterPro" id="IPR041373">
    <property type="entry name" value="RT_RNaseH"/>
</dbReference>
<evidence type="ECO:0000256" key="5">
    <source>
        <dbReference type="ARBA" id="ARBA00022801"/>
    </source>
</evidence>
<reference evidence="8 9" key="1">
    <citation type="submission" date="2023-11" db="EMBL/GenBank/DDBJ databases">
        <authorList>
            <person name="Hedman E."/>
            <person name="Englund M."/>
            <person name="Stromberg M."/>
            <person name="Nyberg Akerstrom W."/>
            <person name="Nylinder S."/>
            <person name="Jareborg N."/>
            <person name="Kallberg Y."/>
            <person name="Kronander E."/>
        </authorList>
    </citation>
    <scope>NUCLEOTIDE SEQUENCE [LARGE SCALE GENOMIC DNA]</scope>
</reference>
<protein>
    <recommendedName>
        <fullName evidence="7">Reverse transcriptase domain-containing protein</fullName>
    </recommendedName>
</protein>
<evidence type="ECO:0000313" key="8">
    <source>
        <dbReference type="EMBL" id="CAK1596228.1"/>
    </source>
</evidence>
<name>A0AAV1LLC5_9NEOP</name>
<evidence type="ECO:0000256" key="6">
    <source>
        <dbReference type="ARBA" id="ARBA00022918"/>
    </source>
</evidence>
<comment type="caution">
    <text evidence="8">The sequence shown here is derived from an EMBL/GenBank/DDBJ whole genome shotgun (WGS) entry which is preliminary data.</text>
</comment>
<dbReference type="Proteomes" id="UP001314205">
    <property type="component" value="Unassembled WGS sequence"/>
</dbReference>
<keyword evidence="9" id="KW-1185">Reference proteome</keyword>
<dbReference type="FunFam" id="3.10.20.370:FF:000001">
    <property type="entry name" value="Retrovirus-related Pol polyprotein from transposon 17.6-like protein"/>
    <property type="match status" value="1"/>
</dbReference>
<dbReference type="Gene3D" id="3.10.10.10">
    <property type="entry name" value="HIV Type 1 Reverse Transcriptase, subunit A, domain 1"/>
    <property type="match status" value="1"/>
</dbReference>
<organism evidence="8 9">
    <name type="scientific">Parnassius mnemosyne</name>
    <name type="common">clouded apollo</name>
    <dbReference type="NCBI Taxonomy" id="213953"/>
    <lineage>
        <taxon>Eukaryota</taxon>
        <taxon>Metazoa</taxon>
        <taxon>Ecdysozoa</taxon>
        <taxon>Arthropoda</taxon>
        <taxon>Hexapoda</taxon>
        <taxon>Insecta</taxon>
        <taxon>Pterygota</taxon>
        <taxon>Neoptera</taxon>
        <taxon>Endopterygota</taxon>
        <taxon>Lepidoptera</taxon>
        <taxon>Glossata</taxon>
        <taxon>Ditrysia</taxon>
        <taxon>Papilionoidea</taxon>
        <taxon>Papilionidae</taxon>
        <taxon>Parnassiinae</taxon>
        <taxon>Parnassini</taxon>
        <taxon>Parnassius</taxon>
        <taxon>Driopa</taxon>
    </lineage>
</organism>
<keyword evidence="5" id="KW-0378">Hydrolase</keyword>
<dbReference type="EMBL" id="CAVLGL010000093">
    <property type="protein sequence ID" value="CAK1596228.1"/>
    <property type="molecule type" value="Genomic_DNA"/>
</dbReference>
<dbReference type="PANTHER" id="PTHR37984:SF5">
    <property type="entry name" value="PROTEIN NYNRIN-LIKE"/>
    <property type="match status" value="1"/>
</dbReference>
<dbReference type="PROSITE" id="PS50878">
    <property type="entry name" value="RT_POL"/>
    <property type="match status" value="1"/>
</dbReference>
<keyword evidence="4" id="KW-0255">Endonuclease</keyword>
<proteinExistence type="predicted"/>
<dbReference type="InterPro" id="IPR050951">
    <property type="entry name" value="Retrovirus_Pol_polyprotein"/>
</dbReference>
<evidence type="ECO:0000256" key="1">
    <source>
        <dbReference type="ARBA" id="ARBA00022679"/>
    </source>
</evidence>
<feature type="domain" description="Reverse transcriptase" evidence="7">
    <location>
        <begin position="1"/>
        <end position="180"/>
    </location>
</feature>
<accession>A0AAV1LLC5</accession>
<keyword evidence="1" id="KW-0808">Transferase</keyword>
<dbReference type="Pfam" id="PF00078">
    <property type="entry name" value="RVT_1"/>
    <property type="match status" value="1"/>
</dbReference>
<dbReference type="InterPro" id="IPR000477">
    <property type="entry name" value="RT_dom"/>
</dbReference>
<dbReference type="CDD" id="cd01647">
    <property type="entry name" value="RT_LTR"/>
    <property type="match status" value="1"/>
</dbReference>
<dbReference type="InterPro" id="IPR043502">
    <property type="entry name" value="DNA/RNA_pol_sf"/>
</dbReference>
<dbReference type="CDD" id="cd09274">
    <property type="entry name" value="RNase_HI_RT_Ty3"/>
    <property type="match status" value="1"/>
</dbReference>
<keyword evidence="3" id="KW-0540">Nuclease</keyword>
<sequence length="374" mass="42494">MLRAGVIEPVECSDWATPLVIVNKSDGAIRICADYKVTLNRVLCVDKYPVPKIDDLLSQLGGSKFFSKIDLSQAYNQIELDDTKKYTVINTHRGLFMYNRLVFGLASSPGIFQRIMVNLLKDIEGVVVFLDDVLIASDTIENHIHTLRKVLDKLKEYGLKLKREKCEFFVEKVKYLGYVMNKEGIHPDPDKIESILLMSPPRDISELRSFLGMVNFYSRFVTNLSTILQPLYELLKKDSTWKWDKLEQQAFTVVKRRLSDAVALSHYEPGAPLVVTCDASARGLGAVLAQRDAAGRERPVMCVSRALTAAECNYSQIQKEALAIVFAVKKFHQYIYGRRFTLRTDHKPLVTIFGPHQGIPSMTASRLQRWALMK</sequence>
<dbReference type="Pfam" id="PF17917">
    <property type="entry name" value="RT_RNaseH"/>
    <property type="match status" value="1"/>
</dbReference>
<evidence type="ECO:0000313" key="9">
    <source>
        <dbReference type="Proteomes" id="UP001314205"/>
    </source>
</evidence>
<dbReference type="FunFam" id="3.30.70.270:FF:000026">
    <property type="entry name" value="Transposon Ty3-G Gag-Pol polyprotein"/>
    <property type="match status" value="1"/>
</dbReference>
<keyword evidence="2" id="KW-0548">Nucleotidyltransferase</keyword>
<dbReference type="GO" id="GO:0003964">
    <property type="term" value="F:RNA-directed DNA polymerase activity"/>
    <property type="evidence" value="ECO:0007669"/>
    <property type="project" value="UniProtKB-KW"/>
</dbReference>
<evidence type="ECO:0000259" key="7">
    <source>
        <dbReference type="PROSITE" id="PS50878"/>
    </source>
</evidence>
<dbReference type="AlphaFoldDB" id="A0AAV1LLC5"/>
<dbReference type="SUPFAM" id="SSF56672">
    <property type="entry name" value="DNA/RNA polymerases"/>
    <property type="match status" value="1"/>
</dbReference>
<evidence type="ECO:0000256" key="3">
    <source>
        <dbReference type="ARBA" id="ARBA00022722"/>
    </source>
</evidence>
<dbReference type="InterPro" id="IPR043128">
    <property type="entry name" value="Rev_trsase/Diguanyl_cyclase"/>
</dbReference>
<dbReference type="Gene3D" id="3.30.70.270">
    <property type="match status" value="2"/>
</dbReference>
<gene>
    <name evidence="8" type="ORF">PARMNEM_LOCUS15603</name>
</gene>
<evidence type="ECO:0000256" key="2">
    <source>
        <dbReference type="ARBA" id="ARBA00022695"/>
    </source>
</evidence>
<keyword evidence="6" id="KW-0695">RNA-directed DNA polymerase</keyword>
<evidence type="ECO:0000256" key="4">
    <source>
        <dbReference type="ARBA" id="ARBA00022759"/>
    </source>
</evidence>
<dbReference type="PANTHER" id="PTHR37984">
    <property type="entry name" value="PROTEIN CBG26694"/>
    <property type="match status" value="1"/>
</dbReference>